<dbReference type="InterPro" id="IPR029058">
    <property type="entry name" value="AB_hydrolase_fold"/>
</dbReference>
<keyword evidence="3" id="KW-1185">Reference proteome</keyword>
<name>A0AA96RN40_9BACL</name>
<dbReference type="EMBL" id="CP130319">
    <property type="protein sequence ID" value="WNR44992.1"/>
    <property type="molecule type" value="Genomic_DNA"/>
</dbReference>
<dbReference type="PANTHER" id="PTHR11614">
    <property type="entry name" value="PHOSPHOLIPASE-RELATED"/>
    <property type="match status" value="1"/>
</dbReference>
<dbReference type="InterPro" id="IPR051044">
    <property type="entry name" value="MAG_DAG_Lipase"/>
</dbReference>
<feature type="domain" description="Serine aminopeptidase S33" evidence="1">
    <location>
        <begin position="30"/>
        <end position="261"/>
    </location>
</feature>
<evidence type="ECO:0000313" key="3">
    <source>
        <dbReference type="Proteomes" id="UP001304650"/>
    </source>
</evidence>
<sequence>MENSKIIEGTLRGVGGATLFYRRTARPEAPVKGVIILVHGHGDHSGGLANMCDALVRSGYIVYAADSRGHGRSPGIRGFIRSWDEYTGDLHAMRELAKSEFPQLPLFIVGHSLGGVISTDYVLTRETGLSGLVLVAPAISYKMTTFEKWLIRILGKVRPQLTIQKKGGSIEGLTQDPDMMAKLQSDPLRHSTITPGLGVGLSQAVPRIMQQAASLKLPLLLQYGLEDQMTPPEKLEQFLLAVGSLDKTSHAYATMRHRPFDDVGREQFLADLIHWLDQHV</sequence>
<reference evidence="2" key="1">
    <citation type="submission" date="2022-02" db="EMBL/GenBank/DDBJ databases">
        <title>Paenibacillus sp. MBLB1832 Whole Genome Shotgun Sequencing.</title>
        <authorList>
            <person name="Hwang C.Y."/>
            <person name="Cho E.-S."/>
            <person name="Seo M.-J."/>
        </authorList>
    </citation>
    <scope>NUCLEOTIDE SEQUENCE</scope>
    <source>
        <strain evidence="2">MBLB1832</strain>
    </source>
</reference>
<evidence type="ECO:0000259" key="1">
    <source>
        <dbReference type="Pfam" id="PF12146"/>
    </source>
</evidence>
<protein>
    <submittedName>
        <fullName evidence="2">Alpha/beta hydrolase</fullName>
    </submittedName>
</protein>
<accession>A0AA96RN40</accession>
<dbReference type="PRINTS" id="PR00111">
    <property type="entry name" value="ABHYDROLASE"/>
</dbReference>
<dbReference type="RefSeq" id="WP_314801289.1">
    <property type="nucleotide sequence ID" value="NZ_CP130319.1"/>
</dbReference>
<proteinExistence type="predicted"/>
<dbReference type="SUPFAM" id="SSF53474">
    <property type="entry name" value="alpha/beta-Hydrolases"/>
    <property type="match status" value="1"/>
</dbReference>
<dbReference type="KEGG" id="proo:MJB10_02230"/>
<dbReference type="Pfam" id="PF12146">
    <property type="entry name" value="Hydrolase_4"/>
    <property type="match status" value="1"/>
</dbReference>
<dbReference type="InterPro" id="IPR000073">
    <property type="entry name" value="AB_hydrolase_1"/>
</dbReference>
<dbReference type="Gene3D" id="3.40.50.1820">
    <property type="entry name" value="alpha/beta hydrolase"/>
    <property type="match status" value="1"/>
</dbReference>
<gene>
    <name evidence="2" type="ORF">MJB10_02230</name>
</gene>
<organism evidence="2 3">
    <name type="scientific">Paenibacillus roseopurpureus</name>
    <dbReference type="NCBI Taxonomy" id="2918901"/>
    <lineage>
        <taxon>Bacteria</taxon>
        <taxon>Bacillati</taxon>
        <taxon>Bacillota</taxon>
        <taxon>Bacilli</taxon>
        <taxon>Bacillales</taxon>
        <taxon>Paenibacillaceae</taxon>
        <taxon>Paenibacillus</taxon>
    </lineage>
</organism>
<keyword evidence="2" id="KW-0378">Hydrolase</keyword>
<evidence type="ECO:0000313" key="2">
    <source>
        <dbReference type="EMBL" id="WNR44992.1"/>
    </source>
</evidence>
<dbReference type="GO" id="GO:0016787">
    <property type="term" value="F:hydrolase activity"/>
    <property type="evidence" value="ECO:0007669"/>
    <property type="project" value="UniProtKB-KW"/>
</dbReference>
<dbReference type="Proteomes" id="UP001304650">
    <property type="component" value="Chromosome"/>
</dbReference>
<dbReference type="InterPro" id="IPR022742">
    <property type="entry name" value="Hydrolase_4"/>
</dbReference>
<dbReference type="AlphaFoldDB" id="A0AA96RN40"/>